<evidence type="ECO:0000313" key="3">
    <source>
        <dbReference type="Proteomes" id="UP001295684"/>
    </source>
</evidence>
<reference evidence="2" key="1">
    <citation type="submission" date="2023-07" db="EMBL/GenBank/DDBJ databases">
        <authorList>
            <consortium name="AG Swart"/>
            <person name="Singh M."/>
            <person name="Singh A."/>
            <person name="Seah K."/>
            <person name="Emmerich C."/>
        </authorList>
    </citation>
    <scope>NUCLEOTIDE SEQUENCE</scope>
    <source>
        <strain evidence="2">DP1</strain>
    </source>
</reference>
<keyword evidence="3" id="KW-1185">Reference proteome</keyword>
<sequence length="256" mass="28918">MINTEPSSLMNRCDQMQQQLSMLPMTSELILQQDPPREEGEEIPFDISDQFSKFQLQSDSDNEIDTLGNTSDQELSDDENLTRAPKLRAMSLESQEDTQNFMLPTAALNTMDNDGNMLDFGNFNSQYTLGDQLGQLQSPPQTQDYESQLLQFPSGIPSQLQFAKSEQLEEKQDEKEQQDYNEQLESYEQLEQNSLDQQQIIISDNQGQAELECSNSGWILGIQTPQENPEGVSNQPGYQPQTILGFLSSQVSTPLT</sequence>
<name>A0AAD1UH19_EUPCR</name>
<evidence type="ECO:0000313" key="2">
    <source>
        <dbReference type="EMBL" id="CAI2365138.1"/>
    </source>
</evidence>
<accession>A0AAD1UH19</accession>
<feature type="region of interest" description="Disordered" evidence="1">
    <location>
        <begin position="59"/>
        <end position="80"/>
    </location>
</feature>
<evidence type="ECO:0000256" key="1">
    <source>
        <dbReference type="SAM" id="MobiDB-lite"/>
    </source>
</evidence>
<dbReference type="Proteomes" id="UP001295684">
    <property type="component" value="Unassembled WGS sequence"/>
</dbReference>
<dbReference type="AlphaFoldDB" id="A0AAD1UH19"/>
<organism evidence="2 3">
    <name type="scientific">Euplotes crassus</name>
    <dbReference type="NCBI Taxonomy" id="5936"/>
    <lineage>
        <taxon>Eukaryota</taxon>
        <taxon>Sar</taxon>
        <taxon>Alveolata</taxon>
        <taxon>Ciliophora</taxon>
        <taxon>Intramacronucleata</taxon>
        <taxon>Spirotrichea</taxon>
        <taxon>Hypotrichia</taxon>
        <taxon>Euplotida</taxon>
        <taxon>Euplotidae</taxon>
        <taxon>Moneuplotes</taxon>
    </lineage>
</organism>
<proteinExistence type="predicted"/>
<comment type="caution">
    <text evidence="2">The sequence shown here is derived from an EMBL/GenBank/DDBJ whole genome shotgun (WGS) entry which is preliminary data.</text>
</comment>
<gene>
    <name evidence="2" type="ORF">ECRASSUSDP1_LOCUS6488</name>
</gene>
<protein>
    <submittedName>
        <fullName evidence="2">Uncharacterized protein</fullName>
    </submittedName>
</protein>
<dbReference type="EMBL" id="CAMPGE010006290">
    <property type="protein sequence ID" value="CAI2365138.1"/>
    <property type="molecule type" value="Genomic_DNA"/>
</dbReference>